<dbReference type="Proteomes" id="UP001470230">
    <property type="component" value="Unassembled WGS sequence"/>
</dbReference>
<accession>A0ABR2HD37</accession>
<dbReference type="InterPro" id="IPR016024">
    <property type="entry name" value="ARM-type_fold"/>
</dbReference>
<dbReference type="Gene3D" id="1.25.10.10">
    <property type="entry name" value="Leucine-rich Repeat Variant"/>
    <property type="match status" value="2"/>
</dbReference>
<sequence>MKKITKLLISTSNENHSILTHFKRIFDFGKEIIELPKLLSSGLYIWKNIFYFFQEFGLKPSEDDEDSKLILNLLFILLSISSTSLSSENEEDRLQSLKLIDILHDFLVEIENLNELQSTIISSLFQCLHQEFDRSVSSDSKELSSYCSVLCNFIEEPPDFVNDQVLSSFFELSIKFLTNSNLPIEKRYIIHTIIESSVDIIVNNDCYRSKINDLINMSISMSIELCLQDRNDNDYEFPYSFFHSISDALNDSESGGISTFELFMTFASNLAGNEEINQNFIGIQVSLFVVKSIIESLQEIVSTRINDVISFILRYGDINNENIIDSACQVIDELFEYVSSSASNYINEITSFLTKYSTFPISIRTLDSIFYRSDKPPADIEYIFKGLTEMININSSNDQIESLLSCITSLFSRLSTTEEQILSSFLPIINQIITSPSHSDLHSAIFDFFGRIVPVAPLTIKSDLSNLITFASDSFSLTDYQLNISISFFLRSLSKVLPISMSPYLPQVVPPLVAILQYEEPEDSPSASIFPTDNSIDNFLSDIAKSQREAMLTLCTFLGYCPIIMAEYAQSPILDFILTDKGGLQRFVVHACEGLAYAAEGCKVLGIPLFNVLQKILPLLYEDEIEKDYVFSILMLASEIVAVFGDVMPDDSIELVVTSLINFLNSPPSCFLLSDASSSSIDPQLQAPLFFLFSQSIDMFGEKRFGGYFDKICQILVSLFTNENKSLSLRCNAILAAAHLVFSCRNGLEIGTFCHIVQNASIQAMMSSQSSEASVLIAKAIKFLILADKGQLKSRLNMLVQFSLDVIQNGGYFGLLCSIVMVYNDIFDVKNVIEKINEFIQSLPPVPDSEDVVFYSEFTAFLLKNSIELEELNLKLPAVASSLFASSDKHFNSVDPEVRAIFVSVLEKLSEDALISLNKADESKLLRINNHMKLMKDD</sequence>
<keyword evidence="2" id="KW-1185">Reference proteome</keyword>
<organism evidence="1 2">
    <name type="scientific">Tritrichomonas musculus</name>
    <dbReference type="NCBI Taxonomy" id="1915356"/>
    <lineage>
        <taxon>Eukaryota</taxon>
        <taxon>Metamonada</taxon>
        <taxon>Parabasalia</taxon>
        <taxon>Tritrichomonadida</taxon>
        <taxon>Tritrichomonadidae</taxon>
        <taxon>Tritrichomonas</taxon>
    </lineage>
</organism>
<evidence type="ECO:0008006" key="3">
    <source>
        <dbReference type="Google" id="ProtNLM"/>
    </source>
</evidence>
<comment type="caution">
    <text evidence="1">The sequence shown here is derived from an EMBL/GenBank/DDBJ whole genome shotgun (WGS) entry which is preliminary data.</text>
</comment>
<protein>
    <recommendedName>
        <fullName evidence="3">Importin N-terminal domain-containing protein</fullName>
    </recommendedName>
</protein>
<dbReference type="EMBL" id="JAPFFF010000031">
    <property type="protein sequence ID" value="KAK8844931.1"/>
    <property type="molecule type" value="Genomic_DNA"/>
</dbReference>
<dbReference type="InterPro" id="IPR011989">
    <property type="entry name" value="ARM-like"/>
</dbReference>
<proteinExistence type="predicted"/>
<evidence type="ECO:0000313" key="2">
    <source>
        <dbReference type="Proteomes" id="UP001470230"/>
    </source>
</evidence>
<dbReference type="SUPFAM" id="SSF48371">
    <property type="entry name" value="ARM repeat"/>
    <property type="match status" value="2"/>
</dbReference>
<gene>
    <name evidence="1" type="ORF">M9Y10_021104</name>
</gene>
<reference evidence="1 2" key="1">
    <citation type="submission" date="2024-04" db="EMBL/GenBank/DDBJ databases">
        <title>Tritrichomonas musculus Genome.</title>
        <authorList>
            <person name="Alves-Ferreira E."/>
            <person name="Grigg M."/>
            <person name="Lorenzi H."/>
            <person name="Galac M."/>
        </authorList>
    </citation>
    <scope>NUCLEOTIDE SEQUENCE [LARGE SCALE GENOMIC DNA]</scope>
    <source>
        <strain evidence="1 2">EAF2021</strain>
    </source>
</reference>
<evidence type="ECO:0000313" key="1">
    <source>
        <dbReference type="EMBL" id="KAK8844931.1"/>
    </source>
</evidence>
<name>A0ABR2HD37_9EUKA</name>